<dbReference type="InterPro" id="IPR024368">
    <property type="entry name" value="Ecl1/2/3"/>
</dbReference>
<dbReference type="Proteomes" id="UP000646827">
    <property type="component" value="Unassembled WGS sequence"/>
</dbReference>
<sequence>MADLNWCTYCDNAISAFSESLYCSELCLKKDALARNPLLGYNYQEFVDFPRPYPTSHQQHQQKRPSCTSSSSSPSLSPTLTATTMSTSCASSLRSSNDLLPPPKLDLNRVSHEPNFKMLQHHLATSSTTSHNTNINHHNNNNSHSIFSPLHR</sequence>
<accession>A0A8H7SAA6</accession>
<feature type="compositionally biased region" description="Low complexity" evidence="1">
    <location>
        <begin position="66"/>
        <end position="82"/>
    </location>
</feature>
<name>A0A8H7SAA6_9FUNG</name>
<evidence type="ECO:0000313" key="3">
    <source>
        <dbReference type="Proteomes" id="UP000646827"/>
    </source>
</evidence>
<organism evidence="2 3">
    <name type="scientific">Circinella minor</name>
    <dbReference type="NCBI Taxonomy" id="1195481"/>
    <lineage>
        <taxon>Eukaryota</taxon>
        <taxon>Fungi</taxon>
        <taxon>Fungi incertae sedis</taxon>
        <taxon>Mucoromycota</taxon>
        <taxon>Mucoromycotina</taxon>
        <taxon>Mucoromycetes</taxon>
        <taxon>Mucorales</taxon>
        <taxon>Lichtheimiaceae</taxon>
        <taxon>Circinella</taxon>
    </lineage>
</organism>
<feature type="region of interest" description="Disordered" evidence="1">
    <location>
        <begin position="52"/>
        <end position="82"/>
    </location>
</feature>
<dbReference type="EMBL" id="JAEPRB010000025">
    <property type="protein sequence ID" value="KAG2225662.1"/>
    <property type="molecule type" value="Genomic_DNA"/>
</dbReference>
<dbReference type="Pfam" id="PF12855">
    <property type="entry name" value="Ecl1"/>
    <property type="match status" value="1"/>
</dbReference>
<gene>
    <name evidence="2" type="ORF">INT45_012134</name>
</gene>
<protein>
    <submittedName>
        <fullName evidence="2">Uncharacterized protein</fullName>
    </submittedName>
</protein>
<dbReference type="OrthoDB" id="2384637at2759"/>
<proteinExistence type="predicted"/>
<feature type="compositionally biased region" description="Low complexity" evidence="1">
    <location>
        <begin position="125"/>
        <end position="146"/>
    </location>
</feature>
<evidence type="ECO:0000256" key="1">
    <source>
        <dbReference type="SAM" id="MobiDB-lite"/>
    </source>
</evidence>
<reference evidence="2 3" key="1">
    <citation type="submission" date="2020-12" db="EMBL/GenBank/DDBJ databases">
        <title>Metabolic potential, ecology and presence of endohyphal bacteria is reflected in genomic diversity of Mucoromycotina.</title>
        <authorList>
            <person name="Muszewska A."/>
            <person name="Okrasinska A."/>
            <person name="Steczkiewicz K."/>
            <person name="Drgas O."/>
            <person name="Orlowska M."/>
            <person name="Perlinska-Lenart U."/>
            <person name="Aleksandrzak-Piekarczyk T."/>
            <person name="Szatraj K."/>
            <person name="Zielenkiewicz U."/>
            <person name="Pilsyk S."/>
            <person name="Malc E."/>
            <person name="Mieczkowski P."/>
            <person name="Kruszewska J.S."/>
            <person name="Biernat P."/>
            <person name="Pawlowska J."/>
        </authorList>
    </citation>
    <scope>NUCLEOTIDE SEQUENCE [LARGE SCALE GENOMIC DNA]</scope>
    <source>
        <strain evidence="2 3">CBS 142.35</strain>
    </source>
</reference>
<feature type="region of interest" description="Disordered" evidence="1">
    <location>
        <begin position="124"/>
        <end position="152"/>
    </location>
</feature>
<dbReference type="AlphaFoldDB" id="A0A8H7SAA6"/>
<keyword evidence="3" id="KW-1185">Reference proteome</keyword>
<comment type="caution">
    <text evidence="2">The sequence shown here is derived from an EMBL/GenBank/DDBJ whole genome shotgun (WGS) entry which is preliminary data.</text>
</comment>
<evidence type="ECO:0000313" key="2">
    <source>
        <dbReference type="EMBL" id="KAG2225662.1"/>
    </source>
</evidence>